<dbReference type="GO" id="GO:0019752">
    <property type="term" value="P:carboxylic acid metabolic process"/>
    <property type="evidence" value="ECO:0007669"/>
    <property type="project" value="InterPro"/>
</dbReference>
<dbReference type="InterPro" id="IPR010977">
    <property type="entry name" value="Aromatic_deC"/>
</dbReference>
<evidence type="ECO:0000256" key="3">
    <source>
        <dbReference type="ARBA" id="ARBA00023239"/>
    </source>
</evidence>
<protein>
    <submittedName>
        <fullName evidence="6">Uncharacterized protein</fullName>
    </submittedName>
</protein>
<evidence type="ECO:0000256" key="2">
    <source>
        <dbReference type="ARBA" id="ARBA00022898"/>
    </source>
</evidence>
<keyword evidence="7" id="KW-1185">Reference proteome</keyword>
<evidence type="ECO:0000256" key="4">
    <source>
        <dbReference type="RuleBase" id="RU000382"/>
    </source>
</evidence>
<dbReference type="EMBL" id="CAVLEF010000008">
    <property type="protein sequence ID" value="CAK1546432.1"/>
    <property type="molecule type" value="Genomic_DNA"/>
</dbReference>
<reference evidence="6 7" key="1">
    <citation type="submission" date="2023-11" db="EMBL/GenBank/DDBJ databases">
        <authorList>
            <person name="Okamura Y."/>
        </authorList>
    </citation>
    <scope>NUCLEOTIDE SEQUENCE [LARGE SCALE GENOMIC DNA]</scope>
</reference>
<feature type="compositionally biased region" description="Basic and acidic residues" evidence="5">
    <location>
        <begin position="202"/>
        <end position="212"/>
    </location>
</feature>
<dbReference type="Proteomes" id="UP001497472">
    <property type="component" value="Unassembled WGS sequence"/>
</dbReference>
<accession>A0AAV1JDZ0</accession>
<sequence>MDSEQFRKHGKEVIDFIADFYDNVREHEITPSIEPGHVAKSFPKDAPEKPDNWQTVFEDFSRTILPGVTSWNSPQFHGYYPSGASYASILGSILTEGLGTVGVTWISNPVCTELEMVTLNWLGKLLGLPEEFLNCSSGPGGGVIQGHASEAVFVCLSAAKDKMIRKFMSFNSSLNEDEIRSKLVAYSSDQSNSSVEKGLSSRFREDSASEGR</sequence>
<dbReference type="GO" id="GO:0005737">
    <property type="term" value="C:cytoplasm"/>
    <property type="evidence" value="ECO:0007669"/>
    <property type="project" value="TreeGrafter"/>
</dbReference>
<evidence type="ECO:0000256" key="1">
    <source>
        <dbReference type="ARBA" id="ARBA00001933"/>
    </source>
</evidence>
<dbReference type="PRINTS" id="PR00800">
    <property type="entry name" value="YHDCRBOXLASE"/>
</dbReference>
<dbReference type="PANTHER" id="PTHR11999">
    <property type="entry name" value="GROUP II PYRIDOXAL-5-PHOSPHATE DECARBOXYLASE"/>
    <property type="match status" value="1"/>
</dbReference>
<dbReference type="GO" id="GO:0030170">
    <property type="term" value="F:pyridoxal phosphate binding"/>
    <property type="evidence" value="ECO:0007669"/>
    <property type="project" value="InterPro"/>
</dbReference>
<dbReference type="GO" id="GO:0006520">
    <property type="term" value="P:amino acid metabolic process"/>
    <property type="evidence" value="ECO:0007669"/>
    <property type="project" value="InterPro"/>
</dbReference>
<keyword evidence="2 4" id="KW-0663">Pyridoxal phosphate</keyword>
<organism evidence="6 7">
    <name type="scientific">Leptosia nina</name>
    <dbReference type="NCBI Taxonomy" id="320188"/>
    <lineage>
        <taxon>Eukaryota</taxon>
        <taxon>Metazoa</taxon>
        <taxon>Ecdysozoa</taxon>
        <taxon>Arthropoda</taxon>
        <taxon>Hexapoda</taxon>
        <taxon>Insecta</taxon>
        <taxon>Pterygota</taxon>
        <taxon>Neoptera</taxon>
        <taxon>Endopterygota</taxon>
        <taxon>Lepidoptera</taxon>
        <taxon>Glossata</taxon>
        <taxon>Ditrysia</taxon>
        <taxon>Papilionoidea</taxon>
        <taxon>Pieridae</taxon>
        <taxon>Pierinae</taxon>
        <taxon>Leptosia</taxon>
    </lineage>
</organism>
<evidence type="ECO:0000313" key="6">
    <source>
        <dbReference type="EMBL" id="CAK1546432.1"/>
    </source>
</evidence>
<dbReference type="Pfam" id="PF00282">
    <property type="entry name" value="Pyridoxal_deC"/>
    <property type="match status" value="1"/>
</dbReference>
<dbReference type="Gene3D" id="3.40.640.10">
    <property type="entry name" value="Type I PLP-dependent aspartate aminotransferase-like (Major domain)"/>
    <property type="match status" value="1"/>
</dbReference>
<dbReference type="SUPFAM" id="SSF53383">
    <property type="entry name" value="PLP-dependent transferases"/>
    <property type="match status" value="1"/>
</dbReference>
<dbReference type="InterPro" id="IPR002129">
    <property type="entry name" value="PyrdxlP-dep_de-COase"/>
</dbReference>
<name>A0AAV1JDZ0_9NEOP</name>
<dbReference type="AlphaFoldDB" id="A0AAV1JDZ0"/>
<dbReference type="InterPro" id="IPR015424">
    <property type="entry name" value="PyrdxlP-dep_Trfase"/>
</dbReference>
<dbReference type="GO" id="GO:0004058">
    <property type="term" value="F:aromatic-L-amino-acid decarboxylase activity"/>
    <property type="evidence" value="ECO:0007669"/>
    <property type="project" value="TreeGrafter"/>
</dbReference>
<dbReference type="GO" id="GO:0006584">
    <property type="term" value="P:catecholamine metabolic process"/>
    <property type="evidence" value="ECO:0007669"/>
    <property type="project" value="TreeGrafter"/>
</dbReference>
<comment type="caution">
    <text evidence="6">The sequence shown here is derived from an EMBL/GenBank/DDBJ whole genome shotgun (WGS) entry which is preliminary data.</text>
</comment>
<keyword evidence="3 4" id="KW-0456">Lyase</keyword>
<evidence type="ECO:0000256" key="5">
    <source>
        <dbReference type="SAM" id="MobiDB-lite"/>
    </source>
</evidence>
<proteinExistence type="inferred from homology"/>
<comment type="cofactor">
    <cofactor evidence="1 4">
        <name>pyridoxal 5'-phosphate</name>
        <dbReference type="ChEBI" id="CHEBI:597326"/>
    </cofactor>
</comment>
<feature type="region of interest" description="Disordered" evidence="5">
    <location>
        <begin position="187"/>
        <end position="212"/>
    </location>
</feature>
<dbReference type="Gene3D" id="1.20.1340.10">
    <property type="entry name" value="dopa decarboxylase, N-terminal domain"/>
    <property type="match status" value="1"/>
</dbReference>
<gene>
    <name evidence="6" type="ORF">LNINA_LOCUS6003</name>
</gene>
<evidence type="ECO:0000313" key="7">
    <source>
        <dbReference type="Proteomes" id="UP001497472"/>
    </source>
</evidence>
<dbReference type="InterPro" id="IPR015421">
    <property type="entry name" value="PyrdxlP-dep_Trfase_major"/>
</dbReference>
<comment type="similarity">
    <text evidence="4">Belongs to the group II decarboxylase family.</text>
</comment>
<dbReference type="PANTHER" id="PTHR11999:SF60">
    <property type="entry name" value="3,4-DIHYDROXYPHENYLACETALDEHYDE SYNTHASE"/>
    <property type="match status" value="1"/>
</dbReference>